<dbReference type="RefSeq" id="XP_027247886.1">
    <property type="nucleotide sequence ID" value="XM_027392085.2"/>
</dbReference>
<evidence type="ECO:0000256" key="12">
    <source>
        <dbReference type="ARBA" id="ARBA00022968"/>
    </source>
</evidence>
<gene>
    <name evidence="21" type="primary">Tnfsf10</name>
</gene>
<dbReference type="GO" id="GO:0006915">
    <property type="term" value="P:apoptotic process"/>
    <property type="evidence" value="ECO:0007669"/>
    <property type="project" value="UniProtKB-KW"/>
</dbReference>
<dbReference type="SUPFAM" id="SSF49842">
    <property type="entry name" value="TNF-like"/>
    <property type="match status" value="1"/>
</dbReference>
<keyword evidence="20" id="KW-1185">Reference proteome</keyword>
<evidence type="ECO:0000256" key="2">
    <source>
        <dbReference type="ARBA" id="ARBA00004613"/>
    </source>
</evidence>
<keyword evidence="9" id="KW-0053">Apoptosis</keyword>
<dbReference type="PANTHER" id="PTHR11471">
    <property type="entry name" value="TUMOR NECROSIS FACTOR FAMILY MEMBER"/>
    <property type="match status" value="1"/>
</dbReference>
<evidence type="ECO:0000256" key="18">
    <source>
        <dbReference type="PIRSR" id="PIRSR038013-50"/>
    </source>
</evidence>
<evidence type="ECO:0000256" key="14">
    <source>
        <dbReference type="ARBA" id="ARBA00023136"/>
    </source>
</evidence>
<dbReference type="SMART" id="SM00207">
    <property type="entry name" value="TNF"/>
    <property type="match status" value="1"/>
</dbReference>
<dbReference type="GO" id="GO:0006955">
    <property type="term" value="P:immune response"/>
    <property type="evidence" value="ECO:0007669"/>
    <property type="project" value="UniProtKB-UniRule"/>
</dbReference>
<keyword evidence="13" id="KW-1133">Transmembrane helix</keyword>
<proteinExistence type="inferred from homology"/>
<reference evidence="20" key="2">
    <citation type="journal article" date="2020" name="Biotechnol. Bioeng.">
        <title>Chromosome-scale scaffolds for the Chinese hamster reference genome assembly to facilitate the study of the CHO epigenome.</title>
        <authorList>
            <person name="Hilliard W."/>
            <person name="MacDonald M."/>
            <person name="Lee K.H."/>
        </authorList>
    </citation>
    <scope>NUCLEOTIDE SEQUENCE [LARGE SCALE GENOMIC DNA]</scope>
    <source>
        <strain evidence="20">17A/GY</strain>
    </source>
</reference>
<comment type="similarity">
    <text evidence="3 17">Belongs to the tumor necrosis factor family.</text>
</comment>
<keyword evidence="6" id="KW-0964">Secreted</keyword>
<comment type="subcellular location">
    <subcellularLocation>
        <location evidence="1">Cell membrane</location>
        <topology evidence="1">Single-pass type II membrane protein</topology>
    </subcellularLocation>
    <subcellularLocation>
        <location evidence="2">Secreted</location>
    </subcellularLocation>
</comment>
<evidence type="ECO:0000256" key="8">
    <source>
        <dbReference type="ARBA" id="ARBA00022692"/>
    </source>
</evidence>
<keyword evidence="10 18" id="KW-0479">Metal-binding</keyword>
<dbReference type="GO" id="GO:0005164">
    <property type="term" value="F:tumor necrosis factor receptor binding"/>
    <property type="evidence" value="ECO:0007669"/>
    <property type="project" value="UniProtKB-UniRule"/>
</dbReference>
<evidence type="ECO:0000313" key="20">
    <source>
        <dbReference type="Proteomes" id="UP001108280"/>
    </source>
</evidence>
<keyword evidence="12" id="KW-0735">Signal-anchor</keyword>
<dbReference type="PIRSF" id="PIRSF038013">
    <property type="entry name" value="TNF10_TNF11"/>
    <property type="match status" value="1"/>
</dbReference>
<dbReference type="CTD" id="8743"/>
<keyword evidence="4" id="KW-1003">Cell membrane</keyword>
<dbReference type="FunFam" id="2.60.120.40:FF:000014">
    <property type="entry name" value="Tumor necrosis factor ligand superfamily member"/>
    <property type="match status" value="1"/>
</dbReference>
<accession>A0A9J7F2S1</accession>
<dbReference type="PROSITE" id="PS00251">
    <property type="entry name" value="THD_1"/>
    <property type="match status" value="1"/>
</dbReference>
<evidence type="ECO:0000256" key="5">
    <source>
        <dbReference type="ARBA" id="ARBA00022514"/>
    </source>
</evidence>
<evidence type="ECO:0000256" key="4">
    <source>
        <dbReference type="ARBA" id="ARBA00022475"/>
    </source>
</evidence>
<evidence type="ECO:0000256" key="16">
    <source>
        <dbReference type="ARBA" id="ARBA00063957"/>
    </source>
</evidence>
<dbReference type="InterPro" id="IPR017355">
    <property type="entry name" value="TNF_ligand_10/11"/>
</dbReference>
<dbReference type="GO" id="GO:0005615">
    <property type="term" value="C:extracellular space"/>
    <property type="evidence" value="ECO:0007669"/>
    <property type="project" value="UniProtKB-KW"/>
</dbReference>
<dbReference type="InterPro" id="IPR006052">
    <property type="entry name" value="TNF_dom"/>
</dbReference>
<organism evidence="20 21">
    <name type="scientific">Cricetulus griseus</name>
    <name type="common">Chinese hamster</name>
    <name type="synonym">Cricetulus barabensis griseus</name>
    <dbReference type="NCBI Taxonomy" id="10029"/>
    <lineage>
        <taxon>Eukaryota</taxon>
        <taxon>Metazoa</taxon>
        <taxon>Chordata</taxon>
        <taxon>Craniata</taxon>
        <taxon>Vertebrata</taxon>
        <taxon>Euteleostomi</taxon>
        <taxon>Mammalia</taxon>
        <taxon>Eutheria</taxon>
        <taxon>Euarchontoglires</taxon>
        <taxon>Glires</taxon>
        <taxon>Rodentia</taxon>
        <taxon>Myomorpha</taxon>
        <taxon>Muroidea</taxon>
        <taxon>Cricetidae</taxon>
        <taxon>Cricetinae</taxon>
        <taxon>Cricetulus</taxon>
    </lineage>
</organism>
<evidence type="ECO:0000256" key="13">
    <source>
        <dbReference type="ARBA" id="ARBA00022989"/>
    </source>
</evidence>
<evidence type="ECO:0000256" key="9">
    <source>
        <dbReference type="ARBA" id="ARBA00022703"/>
    </source>
</evidence>
<reference evidence="20" key="1">
    <citation type="journal article" date="2018" name="Biotechnol. Bioeng.">
        <title>A reference genome of the Chinese hamster based on a hybrid assembly strategy.</title>
        <authorList>
            <person name="Rupp O."/>
            <person name="MacDonald M.L."/>
            <person name="Li S."/>
            <person name="Dhiman H."/>
            <person name="Polson S."/>
            <person name="Griep S."/>
            <person name="Heffner K."/>
            <person name="Hernandez I."/>
            <person name="Brinkrolf K."/>
            <person name="Jadhav V."/>
            <person name="Samoudi M."/>
            <person name="Hao H."/>
            <person name="Kingham B."/>
            <person name="Goesmann A."/>
            <person name="Betenbaugh M.J."/>
            <person name="Lewis N.E."/>
            <person name="Borth N."/>
            <person name="Lee K.H."/>
        </authorList>
    </citation>
    <scope>NUCLEOTIDE SEQUENCE [LARGE SCALE GENOMIC DNA]</scope>
    <source>
        <strain evidence="20">17A/GY</strain>
    </source>
</reference>
<feature type="binding site" evidence="18">
    <location>
        <position position="237"/>
    </location>
    <ligand>
        <name>Zn(2+)</name>
        <dbReference type="ChEBI" id="CHEBI:29105"/>
        <note>ligand shared between all trimeric partners</note>
    </ligand>
</feature>
<dbReference type="InterPro" id="IPR008983">
    <property type="entry name" value="Tumour_necrosis_fac-like_dom"/>
</dbReference>
<evidence type="ECO:0000313" key="21">
    <source>
        <dbReference type="RefSeq" id="XP_027247886.1"/>
    </source>
</evidence>
<evidence type="ECO:0000259" key="19">
    <source>
        <dbReference type="PROSITE" id="PS50049"/>
    </source>
</evidence>
<evidence type="ECO:0000256" key="3">
    <source>
        <dbReference type="ARBA" id="ARBA00008670"/>
    </source>
</evidence>
<dbReference type="Proteomes" id="UP001108280">
    <property type="component" value="Chromosome 1"/>
</dbReference>
<evidence type="ECO:0000256" key="7">
    <source>
        <dbReference type="ARBA" id="ARBA00022553"/>
    </source>
</evidence>
<dbReference type="PANTHER" id="PTHR11471:SF27">
    <property type="entry name" value="TUMOR NECROSIS FACTOR LIGAND SUPERFAMILY MEMBER 10"/>
    <property type="match status" value="1"/>
</dbReference>
<dbReference type="GO" id="GO:0005125">
    <property type="term" value="F:cytokine activity"/>
    <property type="evidence" value="ECO:0007669"/>
    <property type="project" value="UniProtKB-UniRule"/>
</dbReference>
<keyword evidence="7" id="KW-0597">Phosphoprotein</keyword>
<keyword evidence="11 18" id="KW-0862">Zinc</keyword>
<dbReference type="PROSITE" id="PS50049">
    <property type="entry name" value="THD_2"/>
    <property type="match status" value="1"/>
</dbReference>
<comment type="subunit">
    <text evidence="16">Homotrimer. One TNFSF10 homotrimer interacts with three TNFSF10A mononers. One TNFSF10 homotrimer interacts with three TNFSF10B mononers.</text>
</comment>
<keyword evidence="14 17" id="KW-0472">Membrane</keyword>
<feature type="domain" description="THD" evidence="19">
    <location>
        <begin position="124"/>
        <end position="287"/>
    </location>
</feature>
<protein>
    <recommendedName>
        <fullName evidence="17">Tumor necrosis factor ligand superfamily member</fullName>
    </recommendedName>
</protein>
<sequence>MPSMGTLKDPSFGQHFRVMVLCTVLLQMLLQTLSMAVTYVYFTNQMKQLQNKHFRSGLDCLLEEDEDSWSPTEEEIRHCLQTKKQLYQLIEEVTLRTVEETMTTVQEKQLSIPFPPRSRKPQRVAAHITGISRRSSSALTLMPKDGKTLGQKIESWESSRKGHSFLNYLLLRNGELVIQEQGLYYIYSQTYFRFRENEDSSKMVSNRGQNKQMVQYIYKYTSYPDPIMLMKSARNSCWSRDAEYGLYSIYQGGLFELKENDRIFVSVTNEHLMDLDQEASFFGAFLIN</sequence>
<dbReference type="GeneID" id="100754968"/>
<dbReference type="OMA" id="NGDIVDM"/>
<dbReference type="GO" id="GO:0046872">
    <property type="term" value="F:metal ion binding"/>
    <property type="evidence" value="ECO:0007669"/>
    <property type="project" value="UniProtKB-KW"/>
</dbReference>
<evidence type="ECO:0000256" key="17">
    <source>
        <dbReference type="PIRNR" id="PIRNR038013"/>
    </source>
</evidence>
<dbReference type="Gene3D" id="2.60.120.40">
    <property type="match status" value="1"/>
</dbReference>
<name>A0A9J7F2S1_CRIGR</name>
<dbReference type="InterPro" id="IPR021184">
    <property type="entry name" value="TNF_CS"/>
</dbReference>
<dbReference type="CDD" id="cd00184">
    <property type="entry name" value="TNF"/>
    <property type="match status" value="1"/>
</dbReference>
<evidence type="ECO:0000256" key="1">
    <source>
        <dbReference type="ARBA" id="ARBA00004401"/>
    </source>
</evidence>
<evidence type="ECO:0000256" key="6">
    <source>
        <dbReference type="ARBA" id="ARBA00022525"/>
    </source>
</evidence>
<dbReference type="OrthoDB" id="9446605at2759"/>
<keyword evidence="5 17" id="KW-0202">Cytokine</keyword>
<dbReference type="GO" id="GO:2001238">
    <property type="term" value="P:positive regulation of extrinsic apoptotic signaling pathway"/>
    <property type="evidence" value="ECO:0007669"/>
    <property type="project" value="UniProtKB-ARBA"/>
</dbReference>
<evidence type="ECO:0000256" key="10">
    <source>
        <dbReference type="ARBA" id="ARBA00022723"/>
    </source>
</evidence>
<dbReference type="RefSeq" id="XP_003499839.1">
    <property type="nucleotide sequence ID" value="XM_003499791.4"/>
</dbReference>
<keyword evidence="8" id="KW-0812">Transmembrane</keyword>
<dbReference type="AlphaFoldDB" id="A0A9J7F2S1"/>
<evidence type="ECO:0000256" key="11">
    <source>
        <dbReference type="ARBA" id="ARBA00022833"/>
    </source>
</evidence>
<dbReference type="KEGG" id="cge:100754968"/>
<dbReference type="Pfam" id="PF00229">
    <property type="entry name" value="TNF"/>
    <property type="match status" value="1"/>
</dbReference>
<dbReference type="GO" id="GO:0005886">
    <property type="term" value="C:plasma membrane"/>
    <property type="evidence" value="ECO:0007669"/>
    <property type="project" value="UniProtKB-SubCell"/>
</dbReference>
<reference evidence="21" key="3">
    <citation type="submission" date="2025-08" db="UniProtKB">
        <authorList>
            <consortium name="RefSeq"/>
        </authorList>
    </citation>
    <scope>IDENTIFICATION</scope>
    <source>
        <strain evidence="21">17A/GY</strain>
        <tissue evidence="21">Liver</tissue>
    </source>
</reference>
<comment type="function">
    <text evidence="15">Cytokine that binds to TNFRSF10A/TRAILR1, TNFRSF10B/TRAILR2, TNFRSF10C/TRAILR3, TNFRSF10D/TRAILR4 and possibly also to TNFRSF11B/OPG. Induces apoptosis. Its activity may be modulated by binding to the decoy receptors TNFRSF10C/TRAILR3, TNFRSF10D/TRAILR4 and TNFRSF11B/OPG that cannot induce apoptosis.</text>
</comment>
<evidence type="ECO:0000256" key="15">
    <source>
        <dbReference type="ARBA" id="ARBA00055277"/>
    </source>
</evidence>